<evidence type="ECO:0000313" key="1">
    <source>
        <dbReference type="Proteomes" id="UP000887579"/>
    </source>
</evidence>
<organism evidence="1 2">
    <name type="scientific">Panagrolaimus sp. ES5</name>
    <dbReference type="NCBI Taxonomy" id="591445"/>
    <lineage>
        <taxon>Eukaryota</taxon>
        <taxon>Metazoa</taxon>
        <taxon>Ecdysozoa</taxon>
        <taxon>Nematoda</taxon>
        <taxon>Chromadorea</taxon>
        <taxon>Rhabditida</taxon>
        <taxon>Tylenchina</taxon>
        <taxon>Panagrolaimomorpha</taxon>
        <taxon>Panagrolaimoidea</taxon>
        <taxon>Panagrolaimidae</taxon>
        <taxon>Panagrolaimus</taxon>
    </lineage>
</organism>
<evidence type="ECO:0000313" key="2">
    <source>
        <dbReference type="WBParaSite" id="ES5_v2.g8098.t1"/>
    </source>
</evidence>
<dbReference type="WBParaSite" id="ES5_v2.g8098.t1">
    <property type="protein sequence ID" value="ES5_v2.g8098.t1"/>
    <property type="gene ID" value="ES5_v2.g8098"/>
</dbReference>
<reference evidence="2" key="1">
    <citation type="submission" date="2022-11" db="UniProtKB">
        <authorList>
            <consortium name="WormBaseParasite"/>
        </authorList>
    </citation>
    <scope>IDENTIFICATION</scope>
</reference>
<protein>
    <submittedName>
        <fullName evidence="2">Uncharacterized protein</fullName>
    </submittedName>
</protein>
<sequence>MAASNLCPVLLSNNDEPLTPDSLINLSRSQSSFSINVSSPSNSEAYRLLVFYPNNELFGANLLTNISSSNNSLCHFISNFDNGESNALSTCSADSITGMFQFGNYHYALSTDHNKFVLNPQNGQGCSWPQARHKRSITNTPEYYADYLDGRMRYVELAFIADNSVYKKYDSNEEKVHDRLHAIANIVNSLYVPLNIRVTLVWAEIWTVGNKVEITEDSDKTLLNFLFYRRSIMKDPKTHHDNAQLVTDVTFLSNVIGKAYKGTMCSYDYSGGVIMDHHSNAASVAATSAHEMGHSFGMEHDPKGCKCPQDICIMNASNGGYASLSHWSSCSLEYLEKSLGRKMDYCLHNVPKTAFGGAKCGNGIVEEGEDCDCGNTTVCPNKCCVASTCKLAKEAICASGDCCDISTCQPKKKATVCRPEISSCDLPEFCDGTTGDCPADFFVQNGLKCPDAPEDYCYEGECGSRTAQCQMIWGPTGVDSNKACYNYNLQSNIYGNCGHDPGTGIYTPCHKENTLCGRLHCQSDNDKPVFGDASTVTAAYNHFRLRDGKDIACRVIQTTYTGGRKKHDPGMVQDGAVCGKNKLCIDSKCTNKSEVTNFAPKCDPQNCNSKGICNSAGNCHCAYGYGGTSCDLPGYGGSVNSGPSTDQAFNALLWLGVLLACICIAFCGATWYYKKRKNKWLPKEMWNFTKEKLNIQAMLVPVRKAPPPPGGRHAGARHDPNSVWGDNPNQIRVGSGRPVVPPPLVTIPNLNQPNLPMFNDPNVSYFSHPTSVTSSPSSVNPQHPVKHNRSGRRTQAPGFAAPKPPETKALNPSSRQPGDSSSDENTLTSPDLPPPVPPHRDLSSNSLPVKKEKPKLPVKPPVATKPVSTTTTNVNVKNLAAKFDVKNSNVNLE</sequence>
<proteinExistence type="predicted"/>
<dbReference type="Proteomes" id="UP000887579">
    <property type="component" value="Unplaced"/>
</dbReference>
<name>A0AC34GTF7_9BILA</name>
<accession>A0AC34GTF7</accession>